<dbReference type="Proteomes" id="UP000587415">
    <property type="component" value="Unassembled WGS sequence"/>
</dbReference>
<dbReference type="Pfam" id="PF06772">
    <property type="entry name" value="LtrA"/>
    <property type="match status" value="1"/>
</dbReference>
<name>A0A7X5YL19_9CAUL</name>
<gene>
    <name evidence="2" type="ORF">GGQ87_002190</name>
</gene>
<feature type="transmembrane region" description="Helical" evidence="1">
    <location>
        <begin position="339"/>
        <end position="356"/>
    </location>
</feature>
<evidence type="ECO:0000313" key="2">
    <source>
        <dbReference type="EMBL" id="NJC41895.1"/>
    </source>
</evidence>
<keyword evidence="3" id="KW-1185">Reference proteome</keyword>
<feature type="transmembrane region" description="Helical" evidence="1">
    <location>
        <begin position="203"/>
        <end position="226"/>
    </location>
</feature>
<feature type="transmembrane region" description="Helical" evidence="1">
    <location>
        <begin position="232"/>
        <end position="254"/>
    </location>
</feature>
<feature type="transmembrane region" description="Helical" evidence="1">
    <location>
        <begin position="105"/>
        <end position="127"/>
    </location>
</feature>
<dbReference type="RefSeq" id="WP_168047714.1">
    <property type="nucleotide sequence ID" value="NZ_JAATJM010000002.1"/>
</dbReference>
<feature type="transmembrane region" description="Helical" evidence="1">
    <location>
        <begin position="16"/>
        <end position="35"/>
    </location>
</feature>
<feature type="transmembrane region" description="Helical" evidence="1">
    <location>
        <begin position="80"/>
        <end position="99"/>
    </location>
</feature>
<dbReference type="AlphaFoldDB" id="A0A7X5YL19"/>
<dbReference type="EMBL" id="JAATJM010000002">
    <property type="protein sequence ID" value="NJC41895.1"/>
    <property type="molecule type" value="Genomic_DNA"/>
</dbReference>
<keyword evidence="1" id="KW-1133">Transmembrane helix</keyword>
<comment type="caution">
    <text evidence="2">The sequence shown here is derived from an EMBL/GenBank/DDBJ whole genome shotgun (WGS) entry which is preliminary data.</text>
</comment>
<sequence length="395" mass="42163">MAGSLLREKGGQPAKVGFIELFFDLVFVFAVTQISHTLLEHLTWMGALQGAIMLCALWWAWIDTSWITNWLDPEHPHVRLLLFALMAAGLVMSTSLPEAFGEKGLVFACAFAALQVGRGLFTLRAVRHDKSMHANFRRITVWAAAGGLLWIVGGVLQDGARLAVWLVAVALEFAGPACYFWVPGLGRSHTSEWEVQGEHLAERVGLFVIICLGESVLVMGATFAGLNWTAPVVGAFAAAFIGTLAMWWIYFARAHQAASDAIEQSDDSGRVARRAYTYAPILVVAGVIGTAVGDELSLSHPGGPIEFPAAMALIGGPMLFLIGALTFKLASFGVWSPSRLAGVAALAALIFAVPWLTPAGLAASATAVLVGVAAWESLARRPTPHKAAPKKKRPS</sequence>
<evidence type="ECO:0000256" key="1">
    <source>
        <dbReference type="SAM" id="Phobius"/>
    </source>
</evidence>
<dbReference type="PANTHER" id="PTHR36840:SF1">
    <property type="entry name" value="BLL5714 PROTEIN"/>
    <property type="match status" value="1"/>
</dbReference>
<evidence type="ECO:0000313" key="3">
    <source>
        <dbReference type="Proteomes" id="UP000587415"/>
    </source>
</evidence>
<keyword evidence="1" id="KW-0812">Transmembrane</keyword>
<reference evidence="2 3" key="1">
    <citation type="submission" date="2020-03" db="EMBL/GenBank/DDBJ databases">
        <title>Genomic Encyclopedia of Type Strains, Phase IV (KMG-IV): sequencing the most valuable type-strain genomes for metagenomic binning, comparative biology and taxonomic classification.</title>
        <authorList>
            <person name="Goeker M."/>
        </authorList>
    </citation>
    <scope>NUCLEOTIDE SEQUENCE [LARGE SCALE GENOMIC DNA]</scope>
    <source>
        <strain evidence="2 3">DSM 4736</strain>
    </source>
</reference>
<feature type="transmembrane region" description="Helical" evidence="1">
    <location>
        <begin position="162"/>
        <end position="182"/>
    </location>
</feature>
<organism evidence="2 3">
    <name type="scientific">Brevundimonas alba</name>
    <dbReference type="NCBI Taxonomy" id="74314"/>
    <lineage>
        <taxon>Bacteria</taxon>
        <taxon>Pseudomonadati</taxon>
        <taxon>Pseudomonadota</taxon>
        <taxon>Alphaproteobacteria</taxon>
        <taxon>Caulobacterales</taxon>
        <taxon>Caulobacteraceae</taxon>
        <taxon>Brevundimonas</taxon>
    </lineage>
</organism>
<keyword evidence="1" id="KW-0472">Membrane</keyword>
<protein>
    <submittedName>
        <fullName evidence="2">Low temperature requirement protein LtrA</fullName>
    </submittedName>
</protein>
<feature type="transmembrane region" description="Helical" evidence="1">
    <location>
        <begin position="275"/>
        <end position="293"/>
    </location>
</feature>
<dbReference type="PANTHER" id="PTHR36840">
    <property type="entry name" value="BLL5714 PROTEIN"/>
    <property type="match status" value="1"/>
</dbReference>
<dbReference type="InterPro" id="IPR010640">
    <property type="entry name" value="Low_temperature_requirement_A"/>
</dbReference>
<feature type="transmembrane region" description="Helical" evidence="1">
    <location>
        <begin position="41"/>
        <end position="60"/>
    </location>
</feature>
<proteinExistence type="predicted"/>
<feature type="transmembrane region" description="Helical" evidence="1">
    <location>
        <begin position="139"/>
        <end position="156"/>
    </location>
</feature>
<feature type="transmembrane region" description="Helical" evidence="1">
    <location>
        <begin position="305"/>
        <end position="327"/>
    </location>
</feature>
<accession>A0A7X5YL19</accession>